<keyword evidence="2" id="KW-1185">Reference proteome</keyword>
<gene>
    <name evidence="1" type="ORF">FJ659_10565</name>
</gene>
<accession>A0AC61T4Q8</accession>
<proteinExistence type="predicted"/>
<organism evidence="1 2">
    <name type="scientific">Bacillus dicomae</name>
    <dbReference type="NCBI Taxonomy" id="3088378"/>
    <lineage>
        <taxon>Bacteria</taxon>
        <taxon>Bacillati</taxon>
        <taxon>Bacillota</taxon>
        <taxon>Bacilli</taxon>
        <taxon>Bacillales</taxon>
        <taxon>Bacillaceae</taxon>
        <taxon>Bacillus</taxon>
        <taxon>Bacillus cereus group</taxon>
    </lineage>
</organism>
<sequence>MDRHMKFSMFMFLGVVLIILAACTTKSVEQVAVKDVPKEGYIILRNDTVFLADDKTFETKVELQNYIEQQMNKENPSHTVLSFKDKSAYNQLKTGYKIKVWSSQTLESYPAKMIVEKFEIVEK</sequence>
<comment type="caution">
    <text evidence="1">The sequence shown here is derived from an EMBL/GenBank/DDBJ whole genome shotgun (WGS) entry which is preliminary data.</text>
</comment>
<dbReference type="EMBL" id="VHIV01000002">
    <property type="protein sequence ID" value="TPV43652.1"/>
    <property type="molecule type" value="Genomic_DNA"/>
</dbReference>
<evidence type="ECO:0000313" key="1">
    <source>
        <dbReference type="EMBL" id="TPV43652.1"/>
    </source>
</evidence>
<dbReference type="Proteomes" id="UP000317636">
    <property type="component" value="Unassembled WGS sequence"/>
</dbReference>
<evidence type="ECO:0000313" key="2">
    <source>
        <dbReference type="Proteomes" id="UP000317636"/>
    </source>
</evidence>
<name>A0AC61T4Q8_9BACI</name>
<reference evidence="1" key="1">
    <citation type="submission" date="2019-06" db="EMBL/GenBank/DDBJ databases">
        <title>Draft genome sequence of Bacillus sp. strain MHSD28.</title>
        <authorList>
            <person name="Makuwa S.C."/>
            <person name="Serepa-Dlamini M.H."/>
        </authorList>
    </citation>
    <scope>NUCLEOTIDE SEQUENCE</scope>
    <source>
        <strain evidence="1">MHSD28</strain>
    </source>
</reference>
<protein>
    <submittedName>
        <fullName evidence="1">DUF3221 domain-containing protein</fullName>
    </submittedName>
</protein>